<name>A0A670YYQ7_PSETE</name>
<reference evidence="2" key="1">
    <citation type="submission" date="2025-08" db="UniProtKB">
        <authorList>
            <consortium name="Ensembl"/>
        </authorList>
    </citation>
    <scope>IDENTIFICATION</scope>
</reference>
<proteinExistence type="predicted"/>
<dbReference type="Ensembl" id="ENSPTXT00000017452.1">
    <property type="protein sequence ID" value="ENSPTXP00000016932.1"/>
    <property type="gene ID" value="ENSPTXG00000011683.1"/>
</dbReference>
<keyword evidence="1" id="KW-0472">Membrane</keyword>
<evidence type="ECO:0000313" key="3">
    <source>
        <dbReference type="Proteomes" id="UP000472273"/>
    </source>
</evidence>
<keyword evidence="1" id="KW-0812">Transmembrane</keyword>
<accession>A0A670YYQ7</accession>
<evidence type="ECO:0000256" key="1">
    <source>
        <dbReference type="SAM" id="Phobius"/>
    </source>
</evidence>
<feature type="transmembrane region" description="Helical" evidence="1">
    <location>
        <begin position="6"/>
        <end position="22"/>
    </location>
</feature>
<sequence length="71" mass="7773">MSPDEIVYLVVLLISIPVGFLFKKVGKCLKTKKYGAAVIGLALILATCQIHILHSLITILGTWLIINISPR</sequence>
<reference evidence="2" key="2">
    <citation type="submission" date="2025-09" db="UniProtKB">
        <authorList>
            <consortium name="Ensembl"/>
        </authorList>
    </citation>
    <scope>IDENTIFICATION</scope>
</reference>
<dbReference type="AlphaFoldDB" id="A0A670YYQ7"/>
<dbReference type="GeneTree" id="ENSGT00940000166541"/>
<dbReference type="Proteomes" id="UP000472273">
    <property type="component" value="Unplaced"/>
</dbReference>
<dbReference type="OMA" id="IKSSWRY"/>
<protein>
    <submittedName>
        <fullName evidence="2">Uncharacterized protein</fullName>
    </submittedName>
</protein>
<keyword evidence="3" id="KW-1185">Reference proteome</keyword>
<evidence type="ECO:0000313" key="2">
    <source>
        <dbReference type="Ensembl" id="ENSPTXP00000016932.1"/>
    </source>
</evidence>
<keyword evidence="1" id="KW-1133">Transmembrane helix</keyword>
<feature type="transmembrane region" description="Helical" evidence="1">
    <location>
        <begin position="34"/>
        <end position="66"/>
    </location>
</feature>
<organism evidence="2 3">
    <name type="scientific">Pseudonaja textilis</name>
    <name type="common">Eastern brown snake</name>
    <dbReference type="NCBI Taxonomy" id="8673"/>
    <lineage>
        <taxon>Eukaryota</taxon>
        <taxon>Metazoa</taxon>
        <taxon>Chordata</taxon>
        <taxon>Craniata</taxon>
        <taxon>Vertebrata</taxon>
        <taxon>Euteleostomi</taxon>
        <taxon>Lepidosauria</taxon>
        <taxon>Squamata</taxon>
        <taxon>Bifurcata</taxon>
        <taxon>Unidentata</taxon>
        <taxon>Episquamata</taxon>
        <taxon>Toxicofera</taxon>
        <taxon>Serpentes</taxon>
        <taxon>Colubroidea</taxon>
        <taxon>Elapidae</taxon>
        <taxon>Hydrophiinae</taxon>
        <taxon>Pseudonaja</taxon>
    </lineage>
</organism>